<evidence type="ECO:0000313" key="4">
    <source>
        <dbReference type="Proteomes" id="UP000779233"/>
    </source>
</evidence>
<dbReference type="AlphaFoldDB" id="A0A8S4H3A5"/>
<organism evidence="3 4">
    <name type="scientific">Plasmodium vivax</name>
    <name type="common">malaria parasite P. vivax</name>
    <dbReference type="NCBI Taxonomy" id="5855"/>
    <lineage>
        <taxon>Eukaryota</taxon>
        <taxon>Sar</taxon>
        <taxon>Alveolata</taxon>
        <taxon>Apicomplexa</taxon>
        <taxon>Aconoidasida</taxon>
        <taxon>Haemosporida</taxon>
        <taxon>Plasmodiidae</taxon>
        <taxon>Plasmodium</taxon>
        <taxon>Plasmodium (Plasmodium)</taxon>
    </lineage>
</organism>
<keyword evidence="2" id="KW-0472">Membrane</keyword>
<proteinExistence type="predicted"/>
<evidence type="ECO:0000256" key="2">
    <source>
        <dbReference type="SAM" id="Phobius"/>
    </source>
</evidence>
<feature type="region of interest" description="Disordered" evidence="1">
    <location>
        <begin position="264"/>
        <end position="288"/>
    </location>
</feature>
<dbReference type="VEuPathDB" id="PlasmoDB:PVPAM_110068100"/>
<name>A0A8S4H3A5_PLAVI</name>
<feature type="transmembrane region" description="Helical" evidence="2">
    <location>
        <begin position="209"/>
        <end position="231"/>
    </location>
</feature>
<keyword evidence="2" id="KW-0812">Transmembrane</keyword>
<evidence type="ECO:0000313" key="3">
    <source>
        <dbReference type="EMBL" id="CAG9472702.1"/>
    </source>
</evidence>
<accession>A0A8S4H3A5</accession>
<reference evidence="3" key="1">
    <citation type="submission" date="2021-09" db="EMBL/GenBank/DDBJ databases">
        <authorList>
            <consortium name="Pathogen Informatics"/>
        </authorList>
    </citation>
    <scope>NUCLEOTIDE SEQUENCE</scope>
    <source>
        <strain evidence="3">PvW1</strain>
    </source>
</reference>
<evidence type="ECO:0000256" key="1">
    <source>
        <dbReference type="SAM" id="MobiDB-lite"/>
    </source>
</evidence>
<comment type="caution">
    <text evidence="3">The sequence shown here is derived from an EMBL/GenBank/DDBJ whole genome shotgun (WGS) entry which is preliminary data.</text>
</comment>
<protein>
    <submittedName>
        <fullName evidence="3">(malaria parasite P. vivax) hypothetical protein</fullName>
    </submittedName>
</protein>
<feature type="compositionally biased region" description="Polar residues" evidence="1">
    <location>
        <begin position="264"/>
        <end position="273"/>
    </location>
</feature>
<keyword evidence="2" id="KW-1133">Transmembrane helix</keyword>
<dbReference type="EMBL" id="CAJZCX010000003">
    <property type="protein sequence ID" value="CAG9472702.1"/>
    <property type="molecule type" value="Genomic_DNA"/>
</dbReference>
<gene>
    <name evidence="3" type="ORF">PVW1_140081100</name>
</gene>
<sequence length="288" mass="34291">MDKELYNFESVYKVVDSIFDEKYEKPNESCSEIYKKLKEEYNEIGDSFTTHCNKSAKYLEYLEEEYQGNINTAKGIIYVYCWLYDVEFNKAQYNKNGINIYKKFLNEYTLIESMSNIPSIFQTYLKGNIDENLKNLYDLYYKFDKFKNKVKCENSYCKCAEECSNIYKKYKQEKCGNDDNTDFCKELHNFERHYNDYLKAHNTCDGNSYIRVILFPILITSIISFIVFFLFKFTPLGSRLCLRSKNKKNKWNSVDEDIRNIRNPSKTVHSSSKAHPYTLGYHSMDHTP</sequence>
<dbReference type="Proteomes" id="UP000779233">
    <property type="component" value="Unassembled WGS sequence"/>
</dbReference>